<dbReference type="PANTHER" id="PTHR33398">
    <property type="entry name" value="30S RIBOSOMAL PROTEIN S20"/>
    <property type="match status" value="1"/>
</dbReference>
<dbReference type="HAMAP" id="MF_00500">
    <property type="entry name" value="Ribosomal_bS20"/>
    <property type="match status" value="1"/>
</dbReference>
<evidence type="ECO:0000256" key="5">
    <source>
        <dbReference type="ARBA" id="ARBA00023274"/>
    </source>
</evidence>
<keyword evidence="4 7" id="KW-0689">Ribosomal protein</keyword>
<organism evidence="9">
    <name type="scientific">candidate division TA06 bacterium ADurb.Bin131</name>
    <dbReference type="NCBI Taxonomy" id="1852827"/>
    <lineage>
        <taxon>Bacteria</taxon>
        <taxon>Bacteria division TA06</taxon>
    </lineage>
</organism>
<dbReference type="GO" id="GO:0003735">
    <property type="term" value="F:structural constituent of ribosome"/>
    <property type="evidence" value="ECO:0007669"/>
    <property type="project" value="InterPro"/>
</dbReference>
<dbReference type="GO" id="GO:0015935">
    <property type="term" value="C:small ribosomal subunit"/>
    <property type="evidence" value="ECO:0007669"/>
    <property type="project" value="TreeGrafter"/>
</dbReference>
<comment type="similarity">
    <text evidence="1 7">Belongs to the bacterial ribosomal protein bS20 family.</text>
</comment>
<name>A0A1V6CD66_UNCT6</name>
<gene>
    <name evidence="7 9" type="primary">rpsT</name>
    <name evidence="9" type="ORF">BWX89_00367</name>
</gene>
<dbReference type="GO" id="GO:0070181">
    <property type="term" value="F:small ribosomal subunit rRNA binding"/>
    <property type="evidence" value="ECO:0007669"/>
    <property type="project" value="TreeGrafter"/>
</dbReference>
<evidence type="ECO:0000256" key="2">
    <source>
        <dbReference type="ARBA" id="ARBA00022730"/>
    </source>
</evidence>
<dbReference type="NCBIfam" id="TIGR00029">
    <property type="entry name" value="S20"/>
    <property type="match status" value="1"/>
</dbReference>
<dbReference type="GO" id="GO:0006412">
    <property type="term" value="P:translation"/>
    <property type="evidence" value="ECO:0007669"/>
    <property type="project" value="UniProtKB-UniRule"/>
</dbReference>
<dbReference type="PANTHER" id="PTHR33398:SF1">
    <property type="entry name" value="SMALL RIBOSOMAL SUBUNIT PROTEIN BS20C"/>
    <property type="match status" value="1"/>
</dbReference>
<evidence type="ECO:0000256" key="3">
    <source>
        <dbReference type="ARBA" id="ARBA00022884"/>
    </source>
</evidence>
<dbReference type="Gene3D" id="1.20.58.110">
    <property type="entry name" value="Ribosomal protein S20"/>
    <property type="match status" value="1"/>
</dbReference>
<proteinExistence type="inferred from homology"/>
<dbReference type="Proteomes" id="UP000485562">
    <property type="component" value="Unassembled WGS sequence"/>
</dbReference>
<dbReference type="SUPFAM" id="SSF46992">
    <property type="entry name" value="Ribosomal protein S20"/>
    <property type="match status" value="1"/>
</dbReference>
<reference evidence="9" key="1">
    <citation type="submission" date="2017-02" db="EMBL/GenBank/DDBJ databases">
        <title>Delving into the versatile metabolic prowess of the omnipresent phylum Bacteroidetes.</title>
        <authorList>
            <person name="Nobu M.K."/>
            <person name="Mei R."/>
            <person name="Narihiro T."/>
            <person name="Kuroda K."/>
            <person name="Liu W.-T."/>
        </authorList>
    </citation>
    <scope>NUCLEOTIDE SEQUENCE</scope>
    <source>
        <strain evidence="9">ADurb.Bin131</strain>
    </source>
</reference>
<comment type="function">
    <text evidence="7">Binds directly to 16S ribosomal RNA.</text>
</comment>
<dbReference type="Pfam" id="PF01649">
    <property type="entry name" value="Ribosomal_S20p"/>
    <property type="match status" value="1"/>
</dbReference>
<evidence type="ECO:0000256" key="4">
    <source>
        <dbReference type="ARBA" id="ARBA00022980"/>
    </source>
</evidence>
<sequence length="94" mass="10860">MAVKKKRPSVLKRQRQEQTKKMRNRAIKSRIKTLAKRVKKLILDGKDYTPVLKTTIKQIDMAASKGVIHKNTAARKKSRLIKTVHKLTTDIKQV</sequence>
<keyword evidence="5 7" id="KW-0687">Ribonucleoprotein</keyword>
<dbReference type="InterPro" id="IPR036510">
    <property type="entry name" value="Ribosomal_bS20_sf"/>
</dbReference>
<dbReference type="InterPro" id="IPR002583">
    <property type="entry name" value="Ribosomal_bS20"/>
</dbReference>
<evidence type="ECO:0000256" key="1">
    <source>
        <dbReference type="ARBA" id="ARBA00007634"/>
    </source>
</evidence>
<feature type="region of interest" description="Disordered" evidence="8">
    <location>
        <begin position="1"/>
        <end position="25"/>
    </location>
</feature>
<dbReference type="GO" id="GO:0005829">
    <property type="term" value="C:cytosol"/>
    <property type="evidence" value="ECO:0007669"/>
    <property type="project" value="TreeGrafter"/>
</dbReference>
<keyword evidence="2 7" id="KW-0699">rRNA-binding</keyword>
<dbReference type="AlphaFoldDB" id="A0A1V6CD66"/>
<evidence type="ECO:0000313" key="9">
    <source>
        <dbReference type="EMBL" id="OQB74796.1"/>
    </source>
</evidence>
<comment type="caution">
    <text evidence="9">The sequence shown here is derived from an EMBL/GenBank/DDBJ whole genome shotgun (WGS) entry which is preliminary data.</text>
</comment>
<dbReference type="EMBL" id="MWDQ01000028">
    <property type="protein sequence ID" value="OQB74796.1"/>
    <property type="molecule type" value="Genomic_DNA"/>
</dbReference>
<evidence type="ECO:0000256" key="6">
    <source>
        <dbReference type="ARBA" id="ARBA00035136"/>
    </source>
</evidence>
<accession>A0A1V6CD66</accession>
<protein>
    <recommendedName>
        <fullName evidence="6 7">Small ribosomal subunit protein bS20</fullName>
    </recommendedName>
</protein>
<keyword evidence="3 7" id="KW-0694">RNA-binding</keyword>
<feature type="compositionally biased region" description="Basic residues" evidence="8">
    <location>
        <begin position="1"/>
        <end position="13"/>
    </location>
</feature>
<evidence type="ECO:0000256" key="7">
    <source>
        <dbReference type="HAMAP-Rule" id="MF_00500"/>
    </source>
</evidence>
<evidence type="ECO:0000256" key="8">
    <source>
        <dbReference type="SAM" id="MobiDB-lite"/>
    </source>
</evidence>